<dbReference type="EMBL" id="VIWT01000008">
    <property type="protein sequence ID" value="TWF71647.1"/>
    <property type="molecule type" value="Genomic_DNA"/>
</dbReference>
<gene>
    <name evidence="1" type="ORF">FHX73_1818</name>
</gene>
<reference evidence="1 2" key="1">
    <citation type="submission" date="2019-06" db="EMBL/GenBank/DDBJ databases">
        <title>Sequencing the genomes of 1000 actinobacteria strains.</title>
        <authorList>
            <person name="Klenk H.-P."/>
        </authorList>
    </citation>
    <scope>NUCLEOTIDE SEQUENCE [LARGE SCALE GENOMIC DNA]</scope>
    <source>
        <strain evidence="1 2">DSM 44826</strain>
    </source>
</reference>
<dbReference type="OrthoDB" id="9825916at2"/>
<dbReference type="RefSeq" id="WP_145911450.1">
    <property type="nucleotide sequence ID" value="NZ_BAAAMZ010000022.1"/>
</dbReference>
<accession>A0A561S9X8</accession>
<dbReference type="Proteomes" id="UP000317940">
    <property type="component" value="Unassembled WGS sequence"/>
</dbReference>
<proteinExistence type="predicted"/>
<name>A0A561S9X8_9ACTN</name>
<evidence type="ECO:0000313" key="2">
    <source>
        <dbReference type="Proteomes" id="UP000317940"/>
    </source>
</evidence>
<dbReference type="AlphaFoldDB" id="A0A561S9X8"/>
<keyword evidence="2" id="KW-1185">Reference proteome</keyword>
<comment type="caution">
    <text evidence="1">The sequence shown here is derived from an EMBL/GenBank/DDBJ whole genome shotgun (WGS) entry which is preliminary data.</text>
</comment>
<organism evidence="1 2">
    <name type="scientific">Kitasatospora viridis</name>
    <dbReference type="NCBI Taxonomy" id="281105"/>
    <lineage>
        <taxon>Bacteria</taxon>
        <taxon>Bacillati</taxon>
        <taxon>Actinomycetota</taxon>
        <taxon>Actinomycetes</taxon>
        <taxon>Kitasatosporales</taxon>
        <taxon>Streptomycetaceae</taxon>
        <taxon>Kitasatospora</taxon>
    </lineage>
</organism>
<evidence type="ECO:0000313" key="1">
    <source>
        <dbReference type="EMBL" id="TWF71647.1"/>
    </source>
</evidence>
<protein>
    <submittedName>
        <fullName evidence="1">Uncharacterized protein</fullName>
    </submittedName>
</protein>
<sequence length="168" mass="18100">MPTTQARVTGSGYSVFSWAGRPIAFLLSVEDSGQRAWSDKGQAYAAIHPLGSRTPVEIATSRVLSLGTLQMTIQELWNEAIWEQLADMSGTNNIVEIFDRLASTPNAVTAQTIIKPPGTENNPSRWRGKTYHNCTIVDIADGDTITVGGLDVAKPIVAAYTHSTRLGA</sequence>